<keyword evidence="1" id="KW-0472">Membrane</keyword>
<accession>B8HM16</accession>
<dbReference type="HOGENOM" id="CLU_217153_0_0_3"/>
<sequence>MGLVAVTSPTTPPAGMEDAIPYSIGLVIVCVALLLLLWLPDVLRKD</sequence>
<gene>
    <name evidence="2" type="ordered locus">Cyan7425_3042</name>
</gene>
<proteinExistence type="predicted"/>
<keyword evidence="1" id="KW-0812">Transmembrane</keyword>
<feature type="transmembrane region" description="Helical" evidence="1">
    <location>
        <begin position="20"/>
        <end position="39"/>
    </location>
</feature>
<keyword evidence="1" id="KW-1133">Transmembrane helix</keyword>
<organism evidence="2">
    <name type="scientific">Cyanothece sp. (strain PCC 7425 / ATCC 29141)</name>
    <dbReference type="NCBI Taxonomy" id="395961"/>
    <lineage>
        <taxon>Bacteria</taxon>
        <taxon>Bacillati</taxon>
        <taxon>Cyanobacteriota</taxon>
        <taxon>Cyanophyceae</taxon>
        <taxon>Gomontiellales</taxon>
        <taxon>Cyanothecaceae</taxon>
        <taxon>Cyanothece</taxon>
    </lineage>
</organism>
<dbReference type="AlphaFoldDB" id="B8HM16"/>
<dbReference type="KEGG" id="cyn:Cyan7425_3042"/>
<dbReference type="EMBL" id="CP001344">
    <property type="protein sequence ID" value="ACL45376.1"/>
    <property type="molecule type" value="Genomic_DNA"/>
</dbReference>
<name>B8HM16_CYAP4</name>
<evidence type="ECO:0000256" key="1">
    <source>
        <dbReference type="SAM" id="Phobius"/>
    </source>
</evidence>
<dbReference type="STRING" id="395961.Cyan7425_3042"/>
<protein>
    <submittedName>
        <fullName evidence="2">Uncharacterized protein</fullName>
    </submittedName>
</protein>
<evidence type="ECO:0000313" key="2">
    <source>
        <dbReference type="EMBL" id="ACL45376.1"/>
    </source>
</evidence>
<reference evidence="2" key="1">
    <citation type="submission" date="2009-01" db="EMBL/GenBank/DDBJ databases">
        <title>Complete sequence of chromosome Cyanothece sp. PCC 7425.</title>
        <authorList>
            <consortium name="US DOE Joint Genome Institute"/>
            <person name="Lucas S."/>
            <person name="Copeland A."/>
            <person name="Lapidus A."/>
            <person name="Glavina del Rio T."/>
            <person name="Dalin E."/>
            <person name="Tice H."/>
            <person name="Bruce D."/>
            <person name="Goodwin L."/>
            <person name="Pitluck S."/>
            <person name="Sims D."/>
            <person name="Meineke L."/>
            <person name="Brettin T."/>
            <person name="Detter J.C."/>
            <person name="Han C."/>
            <person name="Larimer F."/>
            <person name="Land M."/>
            <person name="Hauser L."/>
            <person name="Kyrpides N."/>
            <person name="Ovchinnikova G."/>
            <person name="Liberton M."/>
            <person name="Stoeckel J."/>
            <person name="Banerjee A."/>
            <person name="Singh A."/>
            <person name="Page L."/>
            <person name="Sato H."/>
            <person name="Zhao L."/>
            <person name="Sherman L."/>
            <person name="Pakrasi H."/>
            <person name="Richardson P."/>
        </authorList>
    </citation>
    <scope>NUCLEOTIDE SEQUENCE</scope>
    <source>
        <strain evidence="2">PCC 7425</strain>
    </source>
</reference>